<dbReference type="InterPro" id="IPR011598">
    <property type="entry name" value="bHLH_dom"/>
</dbReference>
<dbReference type="GO" id="GO:0010052">
    <property type="term" value="P:guard cell differentiation"/>
    <property type="evidence" value="ECO:0007669"/>
    <property type="project" value="InterPro"/>
</dbReference>
<dbReference type="GO" id="GO:0046983">
    <property type="term" value="F:protein dimerization activity"/>
    <property type="evidence" value="ECO:0007669"/>
    <property type="project" value="InterPro"/>
</dbReference>
<feature type="domain" description="BHLH" evidence="4">
    <location>
        <begin position="302"/>
        <end position="353"/>
    </location>
</feature>
<keyword evidence="3" id="KW-0804">Transcription</keyword>
<dbReference type="SMART" id="SM00353">
    <property type="entry name" value="HLH"/>
    <property type="match status" value="1"/>
</dbReference>
<dbReference type="AlphaFoldDB" id="A0A9D4UER7"/>
<evidence type="ECO:0000313" key="5">
    <source>
        <dbReference type="EMBL" id="KAI5066138.1"/>
    </source>
</evidence>
<gene>
    <name evidence="5" type="ORF">GOP47_0018762</name>
</gene>
<keyword evidence="2" id="KW-0238">DNA-binding</keyword>
<evidence type="ECO:0000313" key="6">
    <source>
        <dbReference type="Proteomes" id="UP000886520"/>
    </source>
</evidence>
<dbReference type="GO" id="GO:0003677">
    <property type="term" value="F:DNA binding"/>
    <property type="evidence" value="ECO:0007669"/>
    <property type="project" value="UniProtKB-KW"/>
</dbReference>
<sequence>MPPAVMVGSLPIGNGDSHLMCNYQELATLSEADLSSMISSNTGNLLSAPLKDDHYNCLHLEEEVPLAVDDFTAIDYYQRLLSHLEPSAFAYDNPRSTIDYEVDTGRPYSGSMFHKPFNADGANVTISPLSFPLTPSNFCQLPISVGSSSPFVSDDGFGAHIFNETQAMEDQSKHSTHQCGEYEGCYSPCIIGPALPLSSIFIPPNAAPSQTIPQSLLTVADEGCCHNLDNNKSEMRQRCFLSSSRQSESFESRNTHTNMDTIGVMSNTGVSDNSHTAITVDKAIKKKRKRTRSRKNIEELESQRMTHIAVERNRRQQMNHHLNVLRALMPSSYIQRGDQASIVGGAIRFVAELEQVLQSLRLQRQLTEQTAGSFSHVAECKTSHVREESHACSESSSVRVQVNMASSSSILVKVLVPRRPRQLLHTLQAFNLLSLKVQNLSVTSLDISMLYSVNLKVEEQCKFQNPFQLAKSIHHILEAFEGNIY</sequence>
<dbReference type="Gene3D" id="4.10.280.10">
    <property type="entry name" value="Helix-loop-helix DNA-binding domain"/>
    <property type="match status" value="1"/>
</dbReference>
<dbReference type="GO" id="GO:0005634">
    <property type="term" value="C:nucleus"/>
    <property type="evidence" value="ECO:0007669"/>
    <property type="project" value="TreeGrafter"/>
</dbReference>
<dbReference type="Proteomes" id="UP000886520">
    <property type="component" value="Chromosome 18"/>
</dbReference>
<dbReference type="InterPro" id="IPR044283">
    <property type="entry name" value="FAMA/SPEECHLESS/MUTE-like"/>
</dbReference>
<dbReference type="SUPFAM" id="SSF47459">
    <property type="entry name" value="HLH, helix-loop-helix DNA-binding domain"/>
    <property type="match status" value="1"/>
</dbReference>
<evidence type="ECO:0000259" key="4">
    <source>
        <dbReference type="PROSITE" id="PS50888"/>
    </source>
</evidence>
<dbReference type="OrthoDB" id="684567at2759"/>
<dbReference type="PROSITE" id="PS50888">
    <property type="entry name" value="BHLH"/>
    <property type="match status" value="1"/>
</dbReference>
<organism evidence="5 6">
    <name type="scientific">Adiantum capillus-veneris</name>
    <name type="common">Maidenhair fern</name>
    <dbReference type="NCBI Taxonomy" id="13818"/>
    <lineage>
        <taxon>Eukaryota</taxon>
        <taxon>Viridiplantae</taxon>
        <taxon>Streptophyta</taxon>
        <taxon>Embryophyta</taxon>
        <taxon>Tracheophyta</taxon>
        <taxon>Polypodiopsida</taxon>
        <taxon>Polypodiidae</taxon>
        <taxon>Polypodiales</taxon>
        <taxon>Pteridineae</taxon>
        <taxon>Pteridaceae</taxon>
        <taxon>Vittarioideae</taxon>
        <taxon>Adiantum</taxon>
    </lineage>
</organism>
<evidence type="ECO:0000256" key="3">
    <source>
        <dbReference type="ARBA" id="ARBA00023163"/>
    </source>
</evidence>
<dbReference type="InterPro" id="IPR036638">
    <property type="entry name" value="HLH_DNA-bd_sf"/>
</dbReference>
<protein>
    <recommendedName>
        <fullName evidence="4">BHLH domain-containing protein</fullName>
    </recommendedName>
</protein>
<evidence type="ECO:0000256" key="1">
    <source>
        <dbReference type="ARBA" id="ARBA00023015"/>
    </source>
</evidence>
<dbReference type="PANTHER" id="PTHR46684">
    <property type="entry name" value="TRANSCRIPTION FACTOR FAMA"/>
    <property type="match status" value="1"/>
</dbReference>
<comment type="caution">
    <text evidence="5">The sequence shown here is derived from an EMBL/GenBank/DDBJ whole genome shotgun (WGS) entry which is preliminary data.</text>
</comment>
<dbReference type="GO" id="GO:0003700">
    <property type="term" value="F:DNA-binding transcription factor activity"/>
    <property type="evidence" value="ECO:0007669"/>
    <property type="project" value="InterPro"/>
</dbReference>
<keyword evidence="6" id="KW-1185">Reference proteome</keyword>
<dbReference type="PANTHER" id="PTHR46684:SF16">
    <property type="entry name" value="TRANSCRIPTION FACTOR BHLH67-LIKE ISOFORM X2"/>
    <property type="match status" value="1"/>
</dbReference>
<evidence type="ECO:0000256" key="2">
    <source>
        <dbReference type="ARBA" id="ARBA00023125"/>
    </source>
</evidence>
<dbReference type="GO" id="GO:0045893">
    <property type="term" value="P:positive regulation of DNA-templated transcription"/>
    <property type="evidence" value="ECO:0007669"/>
    <property type="project" value="TreeGrafter"/>
</dbReference>
<proteinExistence type="predicted"/>
<keyword evidence="1" id="KW-0805">Transcription regulation</keyword>
<accession>A0A9D4UER7</accession>
<reference evidence="5" key="1">
    <citation type="submission" date="2021-01" db="EMBL/GenBank/DDBJ databases">
        <title>Adiantum capillus-veneris genome.</title>
        <authorList>
            <person name="Fang Y."/>
            <person name="Liao Q."/>
        </authorList>
    </citation>
    <scope>NUCLEOTIDE SEQUENCE</scope>
    <source>
        <strain evidence="5">H3</strain>
        <tissue evidence="5">Leaf</tissue>
    </source>
</reference>
<name>A0A9D4UER7_ADICA</name>
<dbReference type="EMBL" id="JABFUD020000018">
    <property type="protein sequence ID" value="KAI5066138.1"/>
    <property type="molecule type" value="Genomic_DNA"/>
</dbReference>
<dbReference type="Pfam" id="PF00010">
    <property type="entry name" value="HLH"/>
    <property type="match status" value="1"/>
</dbReference>